<keyword evidence="3" id="KW-1185">Reference proteome</keyword>
<feature type="domain" description="Aminoglycoside phosphotransferase" evidence="1">
    <location>
        <begin position="69"/>
        <end position="104"/>
    </location>
</feature>
<protein>
    <recommendedName>
        <fullName evidence="1">Aminoglycoside phosphotransferase domain-containing protein</fullName>
    </recommendedName>
</protein>
<reference evidence="2 3" key="1">
    <citation type="submission" date="2014-06" db="EMBL/GenBank/DDBJ databases">
        <title>Evolutionary Origins and Diversification of the Mycorrhizal Mutualists.</title>
        <authorList>
            <consortium name="DOE Joint Genome Institute"/>
            <consortium name="Mycorrhizal Genomics Consortium"/>
            <person name="Kohler A."/>
            <person name="Kuo A."/>
            <person name="Nagy L.G."/>
            <person name="Floudas D."/>
            <person name="Copeland A."/>
            <person name="Barry K.W."/>
            <person name="Cichocki N."/>
            <person name="Veneault-Fourrey C."/>
            <person name="LaButti K."/>
            <person name="Lindquist E.A."/>
            <person name="Lipzen A."/>
            <person name="Lundell T."/>
            <person name="Morin E."/>
            <person name="Murat C."/>
            <person name="Riley R."/>
            <person name="Ohm R."/>
            <person name="Sun H."/>
            <person name="Tunlid A."/>
            <person name="Henrissat B."/>
            <person name="Grigoriev I.V."/>
            <person name="Hibbett D.S."/>
            <person name="Martin F."/>
        </authorList>
    </citation>
    <scope>NUCLEOTIDE SEQUENCE [LARGE SCALE GENOMIC DNA]</scope>
    <source>
        <strain evidence="2 3">SS14</strain>
    </source>
</reference>
<dbReference type="AlphaFoldDB" id="A0A0C9VB59"/>
<evidence type="ECO:0000259" key="1">
    <source>
        <dbReference type="Pfam" id="PF01636"/>
    </source>
</evidence>
<evidence type="ECO:0000313" key="3">
    <source>
        <dbReference type="Proteomes" id="UP000054279"/>
    </source>
</evidence>
<dbReference type="HOGENOM" id="CLU_647536_0_0_1"/>
<gene>
    <name evidence="2" type="ORF">M422DRAFT_49926</name>
</gene>
<dbReference type="Pfam" id="PF01636">
    <property type="entry name" value="APH"/>
    <property type="match status" value="1"/>
</dbReference>
<dbReference type="OrthoDB" id="4062651at2759"/>
<dbReference type="EMBL" id="KN837158">
    <property type="protein sequence ID" value="KIJ38772.1"/>
    <property type="molecule type" value="Genomic_DNA"/>
</dbReference>
<dbReference type="Proteomes" id="UP000054279">
    <property type="component" value="Unassembled WGS sequence"/>
</dbReference>
<proteinExistence type="predicted"/>
<dbReference type="InterPro" id="IPR002575">
    <property type="entry name" value="Aminoglycoside_PTrfase"/>
</dbReference>
<accession>A0A0C9VB59</accession>
<name>A0A0C9VB59_SPHS4</name>
<dbReference type="SUPFAM" id="SSF56112">
    <property type="entry name" value="Protein kinase-like (PK-like)"/>
    <property type="match status" value="1"/>
</dbReference>
<dbReference type="Gene3D" id="1.10.510.10">
    <property type="entry name" value="Transferase(Phosphotransferase) domain 1"/>
    <property type="match status" value="1"/>
</dbReference>
<dbReference type="InterPro" id="IPR011009">
    <property type="entry name" value="Kinase-like_dom_sf"/>
</dbReference>
<sequence>MDLAGTVVPVPRVFKYGYSGNCSYILMEYIRGYRLSSVAVAYGIPWISVMAPVEKQISVLVERLANVDISHNDLVPRNIIVNEAWEIVGLVDWDHCTDFDPASEYLRRLKGHLWDGFTSHVYPHVVNNPWYWNTIFLKQATPTIVADRLFDKITGHHCPIVGYPRRPIHRKLIDSVGKPQLVAKRRPRKRVALLTSHADVAIDYFLDCCSTDHLPDVEMCCLVSPLLARSSPFDKSWADGLQFPIINMPFFQTKRDNRGFFWASYEEQLTQTILREVPDMVIMLRWPVDLPELFLESMRRPRIINFNEIANYFPVPIFWLKSHLPDQIVPSDDWDAIVEWTYFSLKSGAIKEIGFSAFEWDTIEGFILQYEYRYTIDETMTLDDFRGRILDVEARVLVALAARILDPTRPLSYYGYTGIANGTR</sequence>
<evidence type="ECO:0000313" key="2">
    <source>
        <dbReference type="EMBL" id="KIJ38772.1"/>
    </source>
</evidence>
<organism evidence="2 3">
    <name type="scientific">Sphaerobolus stellatus (strain SS14)</name>
    <dbReference type="NCBI Taxonomy" id="990650"/>
    <lineage>
        <taxon>Eukaryota</taxon>
        <taxon>Fungi</taxon>
        <taxon>Dikarya</taxon>
        <taxon>Basidiomycota</taxon>
        <taxon>Agaricomycotina</taxon>
        <taxon>Agaricomycetes</taxon>
        <taxon>Phallomycetidae</taxon>
        <taxon>Geastrales</taxon>
        <taxon>Sphaerobolaceae</taxon>
        <taxon>Sphaerobolus</taxon>
    </lineage>
</organism>